<name>A0AAF0FQC8_9EURY</name>
<protein>
    <submittedName>
        <fullName evidence="1">Uncharacterized protein</fullName>
    </submittedName>
</protein>
<keyword evidence="2" id="KW-1185">Reference proteome</keyword>
<dbReference type="AlphaFoldDB" id="A0AAF0FQC8"/>
<dbReference type="EMBL" id="CP091092">
    <property type="protein sequence ID" value="WFN37627.1"/>
    <property type="molecule type" value="Genomic_DNA"/>
</dbReference>
<accession>A0AAF0FQC8</accession>
<dbReference type="RefSeq" id="WP_278100465.1">
    <property type="nucleotide sequence ID" value="NZ_CP091092.1"/>
</dbReference>
<dbReference type="GeneID" id="79949603"/>
<dbReference type="Proteomes" id="UP001218895">
    <property type="component" value="Chromosome"/>
</dbReference>
<reference evidence="1" key="1">
    <citation type="submission" date="2022-01" db="EMBL/GenBank/DDBJ databases">
        <title>Complete genome of Methanomicrobium antiquum DSM 21220.</title>
        <authorList>
            <person name="Chen S.-C."/>
            <person name="You Y.-T."/>
            <person name="Zhou Y.-Z."/>
            <person name="Lai M.-C."/>
        </authorList>
    </citation>
    <scope>NUCLEOTIDE SEQUENCE</scope>
    <source>
        <strain evidence="1">DSM 21220</strain>
    </source>
</reference>
<gene>
    <name evidence="1" type="ORF">L1994_04355</name>
</gene>
<evidence type="ECO:0000313" key="1">
    <source>
        <dbReference type="EMBL" id="WFN37627.1"/>
    </source>
</evidence>
<sequence>MIYVPNYVYVEEKGVFNIISAPKSTILPAIGRAVSGEDKRAVYLTDKNTELYQNLKVFHNRLGLFQCDYPDQIISRLKRIRPALAIIEYNRYTFNVNQAVIENTGSELKKLAESSNARYLMISPIMDENLKILCEWADRVLIVEDKNSNKDGDFIFKDITTGCYVKRQRTIADFM</sequence>
<evidence type="ECO:0000313" key="2">
    <source>
        <dbReference type="Proteomes" id="UP001218895"/>
    </source>
</evidence>
<proteinExistence type="predicted"/>
<organism evidence="1 2">
    <name type="scientific">Methanomicrobium antiquum</name>
    <dbReference type="NCBI Taxonomy" id="487686"/>
    <lineage>
        <taxon>Archaea</taxon>
        <taxon>Methanobacteriati</taxon>
        <taxon>Methanobacteriota</taxon>
        <taxon>Stenosarchaea group</taxon>
        <taxon>Methanomicrobia</taxon>
        <taxon>Methanomicrobiales</taxon>
        <taxon>Methanomicrobiaceae</taxon>
        <taxon>Methanomicrobium</taxon>
    </lineage>
</organism>
<dbReference type="KEGG" id="manq:L1994_04355"/>